<sequence length="143" mass="16193">MIIRPAELGDLPILRDIFLKSRQAAFHWEPLHSFDLVDFDAQTEGEFQMVALDGDLPVGFISVWKPDSFIHHLHVDPRFSRRGIGRALLFALPGWKVKRYRLKCVSANGKALAFYRANHFTQVGDGRANGQDYLLLESVGDGQ</sequence>
<dbReference type="EMBL" id="CP132314">
    <property type="protein sequence ID" value="WLS02218.1"/>
    <property type="molecule type" value="Genomic_DNA"/>
</dbReference>
<evidence type="ECO:0000313" key="2">
    <source>
        <dbReference type="EMBL" id="WLS02218.1"/>
    </source>
</evidence>
<name>A0ABY9K0X1_9HYPH</name>
<dbReference type="InterPro" id="IPR000182">
    <property type="entry name" value="GNAT_dom"/>
</dbReference>
<dbReference type="RefSeq" id="WP_306157461.1">
    <property type="nucleotide sequence ID" value="NZ_CP132314.1"/>
</dbReference>
<organism evidence="2 3">
    <name type="scientific">Shinella oryzae</name>
    <dbReference type="NCBI Taxonomy" id="2871820"/>
    <lineage>
        <taxon>Bacteria</taxon>
        <taxon>Pseudomonadati</taxon>
        <taxon>Pseudomonadota</taxon>
        <taxon>Alphaproteobacteria</taxon>
        <taxon>Hyphomicrobiales</taxon>
        <taxon>Rhizobiaceae</taxon>
        <taxon>Shinella</taxon>
    </lineage>
</organism>
<evidence type="ECO:0000259" key="1">
    <source>
        <dbReference type="PROSITE" id="PS51186"/>
    </source>
</evidence>
<dbReference type="Gene3D" id="3.40.630.30">
    <property type="match status" value="1"/>
</dbReference>
<dbReference type="InterPro" id="IPR016181">
    <property type="entry name" value="Acyl_CoA_acyltransferase"/>
</dbReference>
<dbReference type="PROSITE" id="PS51186">
    <property type="entry name" value="GNAT"/>
    <property type="match status" value="1"/>
</dbReference>
<keyword evidence="3" id="KW-1185">Reference proteome</keyword>
<evidence type="ECO:0000313" key="3">
    <source>
        <dbReference type="Proteomes" id="UP001225788"/>
    </source>
</evidence>
<gene>
    <name evidence="2" type="ORF">Q9315_12320</name>
</gene>
<proteinExistence type="predicted"/>
<dbReference type="SUPFAM" id="SSF55729">
    <property type="entry name" value="Acyl-CoA N-acyltransferases (Nat)"/>
    <property type="match status" value="1"/>
</dbReference>
<reference evidence="2 3" key="1">
    <citation type="submission" date="2023-08" db="EMBL/GenBank/DDBJ databases">
        <title>Pathogen: clinical or host-associated sample.</title>
        <authorList>
            <person name="Hergert J."/>
            <person name="Casey R."/>
            <person name="Wagner J."/>
            <person name="Young E.L."/>
            <person name="Oakeson K.F."/>
        </authorList>
    </citation>
    <scope>NUCLEOTIDE SEQUENCE [LARGE SCALE GENOMIC DNA]</scope>
    <source>
        <strain evidence="2 3">UPHL-collab-2</strain>
    </source>
</reference>
<accession>A0ABY9K0X1</accession>
<dbReference type="Pfam" id="PF00583">
    <property type="entry name" value="Acetyltransf_1"/>
    <property type="match status" value="1"/>
</dbReference>
<feature type="domain" description="N-acetyltransferase" evidence="1">
    <location>
        <begin position="1"/>
        <end position="140"/>
    </location>
</feature>
<protein>
    <submittedName>
        <fullName evidence="2">GNAT family N-acetyltransferase</fullName>
    </submittedName>
</protein>
<dbReference type="CDD" id="cd04301">
    <property type="entry name" value="NAT_SF"/>
    <property type="match status" value="1"/>
</dbReference>
<dbReference type="Proteomes" id="UP001225788">
    <property type="component" value="Chromosome"/>
</dbReference>